<accession>A0A420X0G5</accession>
<keyword evidence="8" id="KW-1003">Cell membrane</keyword>
<dbReference type="EMBL" id="RBIN01000001">
    <property type="protein sequence ID" value="RKR07247.1"/>
    <property type="molecule type" value="Genomic_DNA"/>
</dbReference>
<keyword evidence="4 8" id="KW-0406">Ion transport</keyword>
<dbReference type="InterPro" id="IPR020781">
    <property type="entry name" value="ATPase_OSCP/d_CS"/>
</dbReference>
<dbReference type="GO" id="GO:0045259">
    <property type="term" value="C:proton-transporting ATP synthase complex"/>
    <property type="evidence" value="ECO:0007669"/>
    <property type="project" value="UniProtKB-KW"/>
</dbReference>
<dbReference type="AlphaFoldDB" id="A0A420X0G5"/>
<comment type="similarity">
    <text evidence="8">Belongs to the ATPase delta chain family.</text>
</comment>
<evidence type="ECO:0000256" key="3">
    <source>
        <dbReference type="ARBA" id="ARBA00022781"/>
    </source>
</evidence>
<evidence type="ECO:0000256" key="6">
    <source>
        <dbReference type="ARBA" id="ARBA00023196"/>
    </source>
</evidence>
<dbReference type="Gene3D" id="1.10.520.20">
    <property type="entry name" value="N-terminal domain of the delta subunit of the F1F0-ATP synthase"/>
    <property type="match status" value="1"/>
</dbReference>
<comment type="caution">
    <text evidence="9">The sequence shown here is derived from an EMBL/GenBank/DDBJ whole genome shotgun (WGS) entry which is preliminary data.</text>
</comment>
<dbReference type="GO" id="GO:0005886">
    <property type="term" value="C:plasma membrane"/>
    <property type="evidence" value="ECO:0007669"/>
    <property type="project" value="UniProtKB-SubCell"/>
</dbReference>
<evidence type="ECO:0000256" key="2">
    <source>
        <dbReference type="ARBA" id="ARBA00022448"/>
    </source>
</evidence>
<dbReference type="Proteomes" id="UP000281975">
    <property type="component" value="Unassembled WGS sequence"/>
</dbReference>
<dbReference type="PANTHER" id="PTHR11910">
    <property type="entry name" value="ATP SYNTHASE DELTA CHAIN"/>
    <property type="match status" value="1"/>
</dbReference>
<proteinExistence type="inferred from homology"/>
<comment type="function">
    <text evidence="8">This protein is part of the stalk that links CF(0) to CF(1). It either transmits conformational changes from CF(0) to CF(1) or is implicated in proton conduction.</text>
</comment>
<comment type="function">
    <text evidence="8">F(1)F(0) ATP synthase produces ATP from ADP in the presence of a proton or sodium gradient. F-type ATPases consist of two structural domains, F(1) containing the extramembraneous catalytic core and F(0) containing the membrane proton channel, linked together by a central stalk and a peripheral stalk. During catalysis, ATP synthesis in the catalytic domain of F(1) is coupled via a rotary mechanism of the central stalk subunits to proton translocation.</text>
</comment>
<dbReference type="NCBIfam" id="TIGR01145">
    <property type="entry name" value="ATP_synt_delta"/>
    <property type="match status" value="1"/>
</dbReference>
<evidence type="ECO:0000256" key="1">
    <source>
        <dbReference type="ARBA" id="ARBA00004370"/>
    </source>
</evidence>
<organism evidence="9 10">
    <name type="scientific">Kushneria sinocarnis</name>
    <dbReference type="NCBI Taxonomy" id="595502"/>
    <lineage>
        <taxon>Bacteria</taxon>
        <taxon>Pseudomonadati</taxon>
        <taxon>Pseudomonadota</taxon>
        <taxon>Gammaproteobacteria</taxon>
        <taxon>Oceanospirillales</taxon>
        <taxon>Halomonadaceae</taxon>
        <taxon>Kushneria</taxon>
    </lineage>
</organism>
<keyword evidence="2 8" id="KW-0813">Transport</keyword>
<evidence type="ECO:0000313" key="9">
    <source>
        <dbReference type="EMBL" id="RKR07247.1"/>
    </source>
</evidence>
<reference evidence="9 10" key="1">
    <citation type="submission" date="2018-10" db="EMBL/GenBank/DDBJ databases">
        <title>Genomic Encyclopedia of Type Strains, Phase IV (KMG-IV): sequencing the most valuable type-strain genomes for metagenomic binning, comparative biology and taxonomic classification.</title>
        <authorList>
            <person name="Goeker M."/>
        </authorList>
    </citation>
    <scope>NUCLEOTIDE SEQUENCE [LARGE SCALE GENOMIC DNA]</scope>
    <source>
        <strain evidence="9 10">DSM 23229</strain>
    </source>
</reference>
<evidence type="ECO:0000313" key="10">
    <source>
        <dbReference type="Proteomes" id="UP000281975"/>
    </source>
</evidence>
<protein>
    <recommendedName>
        <fullName evidence="8">ATP synthase subunit delta</fullName>
    </recommendedName>
    <alternativeName>
        <fullName evidence="8">ATP synthase F(1) sector subunit delta</fullName>
    </alternativeName>
    <alternativeName>
        <fullName evidence="8">F-type ATPase subunit delta</fullName>
        <shortName evidence="8">F-ATPase subunit delta</shortName>
    </alternativeName>
</protein>
<dbReference type="OrthoDB" id="9816221at2"/>
<sequence length="178" mass="19754">MADNAPQARPYAKAAFELAREQQAVDQWSTMLAEGARVVLDERVAHLLADPTRTSGDQAEILIELLGETLDERGREFIRVLARQQRLAALPAISELFEAERAEFERVAVVEVISAFELSQTQQDSLARALKKRLDREITMTTSVDRTLLGGVIIRSGDTVIDGSARGRLARLKRDLNA</sequence>
<dbReference type="SUPFAM" id="SSF47928">
    <property type="entry name" value="N-terminal domain of the delta subunit of the F1F0-ATP synthase"/>
    <property type="match status" value="1"/>
</dbReference>
<evidence type="ECO:0000256" key="8">
    <source>
        <dbReference type="HAMAP-Rule" id="MF_01416"/>
    </source>
</evidence>
<dbReference type="Pfam" id="PF00213">
    <property type="entry name" value="OSCP"/>
    <property type="match status" value="1"/>
</dbReference>
<keyword evidence="5 8" id="KW-0472">Membrane</keyword>
<dbReference type="GO" id="GO:0046933">
    <property type="term" value="F:proton-transporting ATP synthase activity, rotational mechanism"/>
    <property type="evidence" value="ECO:0007669"/>
    <property type="project" value="UniProtKB-UniRule"/>
</dbReference>
<gene>
    <name evidence="8" type="primary">atpH</name>
    <name evidence="9" type="ORF">C7446_0056</name>
</gene>
<dbReference type="InterPro" id="IPR026015">
    <property type="entry name" value="ATP_synth_OSCP/delta_N_sf"/>
</dbReference>
<name>A0A420X0G5_9GAMM</name>
<keyword evidence="10" id="KW-1185">Reference proteome</keyword>
<dbReference type="PROSITE" id="PS00389">
    <property type="entry name" value="ATPASE_DELTA"/>
    <property type="match status" value="1"/>
</dbReference>
<keyword evidence="6 8" id="KW-0139">CF(1)</keyword>
<keyword evidence="3 8" id="KW-0375">Hydrogen ion transport</keyword>
<dbReference type="HAMAP" id="MF_01416">
    <property type="entry name" value="ATP_synth_delta_bact"/>
    <property type="match status" value="1"/>
</dbReference>
<dbReference type="NCBIfam" id="NF004402">
    <property type="entry name" value="PRK05758.2-2"/>
    <property type="match status" value="1"/>
</dbReference>
<dbReference type="PRINTS" id="PR00125">
    <property type="entry name" value="ATPASEDELTA"/>
</dbReference>
<keyword evidence="7 8" id="KW-0066">ATP synthesis</keyword>
<dbReference type="InterPro" id="IPR000711">
    <property type="entry name" value="ATPase_OSCP/dsu"/>
</dbReference>
<evidence type="ECO:0000256" key="5">
    <source>
        <dbReference type="ARBA" id="ARBA00023136"/>
    </source>
</evidence>
<comment type="subcellular location">
    <subcellularLocation>
        <location evidence="8">Cell membrane</location>
        <topology evidence="8">Peripheral membrane protein</topology>
    </subcellularLocation>
    <subcellularLocation>
        <location evidence="1">Membrane</location>
    </subcellularLocation>
</comment>
<evidence type="ECO:0000256" key="7">
    <source>
        <dbReference type="ARBA" id="ARBA00023310"/>
    </source>
</evidence>
<dbReference type="RefSeq" id="WP_121170162.1">
    <property type="nucleotide sequence ID" value="NZ_RBIN01000001.1"/>
</dbReference>
<evidence type="ECO:0000256" key="4">
    <source>
        <dbReference type="ARBA" id="ARBA00023065"/>
    </source>
</evidence>